<keyword evidence="12" id="KW-1185">Reference proteome</keyword>
<keyword evidence="9" id="KW-0812">Transmembrane</keyword>
<evidence type="ECO:0000259" key="10">
    <source>
        <dbReference type="Pfam" id="PF24883"/>
    </source>
</evidence>
<comment type="subcellular location">
    <subcellularLocation>
        <location evidence="2">Endoplasmic reticulum</location>
    </subcellularLocation>
    <subcellularLocation>
        <location evidence="3">Membrane</location>
    </subcellularLocation>
    <subcellularLocation>
        <location evidence="1">Mitochondrion</location>
    </subcellularLocation>
</comment>
<evidence type="ECO:0000256" key="7">
    <source>
        <dbReference type="ARBA" id="ARBA00023136"/>
    </source>
</evidence>
<evidence type="ECO:0000256" key="4">
    <source>
        <dbReference type="ARBA" id="ARBA00022737"/>
    </source>
</evidence>
<dbReference type="GeneID" id="87834866"/>
<keyword evidence="6" id="KW-0496">Mitochondrion</keyword>
<reference evidence="11" key="2">
    <citation type="submission" date="2023-06" db="EMBL/GenBank/DDBJ databases">
        <authorList>
            <consortium name="Lawrence Berkeley National Laboratory"/>
            <person name="Haridas S."/>
            <person name="Hensen N."/>
            <person name="Bonometti L."/>
            <person name="Westerberg I."/>
            <person name="Brannstrom I.O."/>
            <person name="Guillou S."/>
            <person name="Cros-Aarteil S."/>
            <person name="Calhoun S."/>
            <person name="Kuo A."/>
            <person name="Mondo S."/>
            <person name="Pangilinan J."/>
            <person name="Riley R."/>
            <person name="Labutti K."/>
            <person name="Andreopoulos B."/>
            <person name="Lipzen A."/>
            <person name="Chen C."/>
            <person name="Yanf M."/>
            <person name="Daum C."/>
            <person name="Ng V."/>
            <person name="Clum A."/>
            <person name="Steindorff A."/>
            <person name="Ohm R."/>
            <person name="Martin F."/>
            <person name="Silar P."/>
            <person name="Natvig D."/>
            <person name="Lalanne C."/>
            <person name="Gautier V."/>
            <person name="Ament-Velasquez S.L."/>
            <person name="Kruys A."/>
            <person name="Hutchinson M.I."/>
            <person name="Powell A.J."/>
            <person name="Barry K."/>
            <person name="Miller A.N."/>
            <person name="Grigoriev I.V."/>
            <person name="Debuchy R."/>
            <person name="Gladieux P."/>
            <person name="Thoren M.H."/>
            <person name="Johannesson H."/>
        </authorList>
    </citation>
    <scope>NUCLEOTIDE SEQUENCE</scope>
    <source>
        <strain evidence="11">CBS 168.71</strain>
    </source>
</reference>
<comment type="caution">
    <text evidence="11">The sequence shown here is derived from an EMBL/GenBank/DDBJ whole genome shotgun (WGS) entry which is preliminary data.</text>
</comment>
<feature type="transmembrane region" description="Helical" evidence="9">
    <location>
        <begin position="963"/>
        <end position="983"/>
    </location>
</feature>
<dbReference type="Gene3D" id="3.40.50.300">
    <property type="entry name" value="P-loop containing nucleotide triphosphate hydrolases"/>
    <property type="match status" value="1"/>
</dbReference>
<keyword evidence="7 9" id="KW-0472">Membrane</keyword>
<evidence type="ECO:0000256" key="2">
    <source>
        <dbReference type="ARBA" id="ARBA00004240"/>
    </source>
</evidence>
<dbReference type="GO" id="GO:0005783">
    <property type="term" value="C:endoplasmic reticulum"/>
    <property type="evidence" value="ECO:0007669"/>
    <property type="project" value="UniProtKB-SubCell"/>
</dbReference>
<feature type="compositionally biased region" description="Basic and acidic residues" evidence="8">
    <location>
        <begin position="554"/>
        <end position="569"/>
    </location>
</feature>
<keyword evidence="9" id="KW-1133">Transmembrane helix</keyword>
<dbReference type="InterPro" id="IPR027417">
    <property type="entry name" value="P-loop_NTPase"/>
</dbReference>
<evidence type="ECO:0000256" key="1">
    <source>
        <dbReference type="ARBA" id="ARBA00004173"/>
    </source>
</evidence>
<keyword evidence="4" id="KW-0677">Repeat</keyword>
<feature type="compositionally biased region" description="Pro residues" evidence="8">
    <location>
        <begin position="899"/>
        <end position="917"/>
    </location>
</feature>
<name>A0AAE0HK95_9PEZI</name>
<evidence type="ECO:0000256" key="5">
    <source>
        <dbReference type="ARBA" id="ARBA00022824"/>
    </source>
</evidence>
<evidence type="ECO:0000256" key="3">
    <source>
        <dbReference type="ARBA" id="ARBA00004370"/>
    </source>
</evidence>
<dbReference type="RefSeq" id="XP_062660670.1">
    <property type="nucleotide sequence ID" value="XM_062797918.1"/>
</dbReference>
<evidence type="ECO:0000256" key="8">
    <source>
        <dbReference type="SAM" id="MobiDB-lite"/>
    </source>
</evidence>
<dbReference type="AlphaFoldDB" id="A0AAE0HK95"/>
<reference evidence="11" key="1">
    <citation type="journal article" date="2023" name="Mol. Phylogenet. Evol.">
        <title>Genome-scale phylogeny and comparative genomics of the fungal order Sordariales.</title>
        <authorList>
            <person name="Hensen N."/>
            <person name="Bonometti L."/>
            <person name="Westerberg I."/>
            <person name="Brannstrom I.O."/>
            <person name="Guillou S."/>
            <person name="Cros-Aarteil S."/>
            <person name="Calhoun S."/>
            <person name="Haridas S."/>
            <person name="Kuo A."/>
            <person name="Mondo S."/>
            <person name="Pangilinan J."/>
            <person name="Riley R."/>
            <person name="LaButti K."/>
            <person name="Andreopoulos B."/>
            <person name="Lipzen A."/>
            <person name="Chen C."/>
            <person name="Yan M."/>
            <person name="Daum C."/>
            <person name="Ng V."/>
            <person name="Clum A."/>
            <person name="Steindorff A."/>
            <person name="Ohm R.A."/>
            <person name="Martin F."/>
            <person name="Silar P."/>
            <person name="Natvig D.O."/>
            <person name="Lalanne C."/>
            <person name="Gautier V."/>
            <person name="Ament-Velasquez S.L."/>
            <person name="Kruys A."/>
            <person name="Hutchinson M.I."/>
            <person name="Powell A.J."/>
            <person name="Barry K."/>
            <person name="Miller A.N."/>
            <person name="Grigoriev I.V."/>
            <person name="Debuchy R."/>
            <person name="Gladieux P."/>
            <person name="Hiltunen Thoren M."/>
            <person name="Johannesson H."/>
        </authorList>
    </citation>
    <scope>NUCLEOTIDE SEQUENCE</scope>
    <source>
        <strain evidence="11">CBS 168.71</strain>
    </source>
</reference>
<dbReference type="EMBL" id="JAUEPN010000003">
    <property type="protein sequence ID" value="KAK3297156.1"/>
    <property type="molecule type" value="Genomic_DNA"/>
</dbReference>
<dbReference type="PANTHER" id="PTHR48182:SF2">
    <property type="entry name" value="PROTEIN SERAC1"/>
    <property type="match status" value="1"/>
</dbReference>
<evidence type="ECO:0000256" key="9">
    <source>
        <dbReference type="SAM" id="Phobius"/>
    </source>
</evidence>
<feature type="region of interest" description="Disordered" evidence="8">
    <location>
        <begin position="895"/>
        <end position="955"/>
    </location>
</feature>
<proteinExistence type="predicted"/>
<dbReference type="Pfam" id="PF24883">
    <property type="entry name" value="NPHP3_N"/>
    <property type="match status" value="1"/>
</dbReference>
<protein>
    <recommendedName>
        <fullName evidence="10">Nephrocystin 3-like N-terminal domain-containing protein</fullName>
    </recommendedName>
</protein>
<dbReference type="InterPro" id="IPR056884">
    <property type="entry name" value="NPHP3-like_N"/>
</dbReference>
<accession>A0AAE0HK95</accession>
<dbReference type="InterPro" id="IPR029058">
    <property type="entry name" value="AB_hydrolase_fold"/>
</dbReference>
<keyword evidence="5" id="KW-0256">Endoplasmic reticulum</keyword>
<dbReference type="Gene3D" id="3.40.50.1820">
    <property type="entry name" value="alpha/beta hydrolase"/>
    <property type="match status" value="1"/>
</dbReference>
<dbReference type="GO" id="GO:0005739">
    <property type="term" value="C:mitochondrion"/>
    <property type="evidence" value="ECO:0007669"/>
    <property type="project" value="UniProtKB-SubCell"/>
</dbReference>
<dbReference type="GO" id="GO:0016020">
    <property type="term" value="C:membrane"/>
    <property type="evidence" value="ECO:0007669"/>
    <property type="project" value="UniProtKB-SubCell"/>
</dbReference>
<feature type="domain" description="Nephrocystin 3-like N-terminal" evidence="10">
    <location>
        <begin position="324"/>
        <end position="511"/>
    </location>
</feature>
<feature type="region of interest" description="Disordered" evidence="8">
    <location>
        <begin position="553"/>
        <end position="577"/>
    </location>
</feature>
<dbReference type="PANTHER" id="PTHR48182">
    <property type="entry name" value="PROTEIN SERAC1"/>
    <property type="match status" value="1"/>
</dbReference>
<sequence length="989" mass="110796">MPRVQDEVAQAGGWGLNLVHDGSGEGDAKQKLRLDIVLVHGLGGDPNGSWITKNGFLWAKNALSPSIPNLRVFVYGYSGTPNSTCNKTTAQSIAINLLGLLTDHRGKPHLESRPLILAGHNLGGNIIKHVLVVGNSRRSYRDIRNSICGFLFFATPHKGLDARTFNKFMMLNKPRGVRFRNNPPSELLEEMDRNYRWTDNLSNLFRMVADDIPHLRVLGLLEGAYVPRMKEVIVNDASGSLDWANETVTKLDGADHIQICKLGGGESDTEATNNGVRVLAQQIHAIVTNWPKPTTLEDKNGRALQRLGISKMQPSPRPVVPAEGTCESAAQECFDNWPVRAEDGNFSTLWVRGPEGCGKAHLAKHMAERWRNYRRPNSSGPQHRAIVAHCSVSDMAAQYRTASCVAVCWLREILDAQPTSVSHLTTKFEKEVNDFGQYVCEWREARIVHLWQEVILAVADEVDLVFVVDGVDKCHDAQAAVPTLLDWVAEVALKAAESPRRKAQFQVLVFSNDSEEFRHLNQIPVHQLSTKGFENDVKCAVRDRVKAILHRYGKGKEPDETRGPRRDGEVGENAGGAGESELERLLWKTISGGEEKTHLWAAVLVGEIEAANFSDKAVLIKFLDFLNNSPEGGKFDALYRIIIERIFSTGGGLARHSLNVLFWVMHHIGAINAEELQTGCGLLDAAGFAQADSGDEPPERHIQEVDVERTRVRYSTLRWAVQNCGGLIKGWPRGLCLIHDSFRKFFTTCKTSIHQHYRCSQEHADKLISRLCGEYLLLPRFSNAGPSVAVVTAQERNEWEDKVHNRIKKNKFVRYASLRWTEHLQRSGSPFKPRHMKYKKRSRFQRLFDPETGYMRNWTEVLWFWTKSAEGVTYPARNFPWELFVWKKSKHWRPEPKLPRLPPPQPPSSPPSSPPGAQPGSQPGSPPGLGYSDGERPILDTRSPEAPNEGKGSKETWWRKKRVWFVIAALVVIVIGGTVGGTLGSRRSS</sequence>
<dbReference type="SUPFAM" id="SSF53474">
    <property type="entry name" value="alpha/beta-Hydrolases"/>
    <property type="match status" value="1"/>
</dbReference>
<evidence type="ECO:0000313" key="11">
    <source>
        <dbReference type="EMBL" id="KAK3297156.1"/>
    </source>
</evidence>
<evidence type="ECO:0000313" key="12">
    <source>
        <dbReference type="Proteomes" id="UP001278766"/>
    </source>
</evidence>
<dbReference type="InterPro" id="IPR052374">
    <property type="entry name" value="SERAC1"/>
</dbReference>
<gene>
    <name evidence="11" type="ORF">B0H64DRAFT_119405</name>
</gene>
<feature type="compositionally biased region" description="Basic and acidic residues" evidence="8">
    <location>
        <begin position="933"/>
        <end position="943"/>
    </location>
</feature>
<evidence type="ECO:0000256" key="6">
    <source>
        <dbReference type="ARBA" id="ARBA00023128"/>
    </source>
</evidence>
<organism evidence="11 12">
    <name type="scientific">Chaetomium fimeti</name>
    <dbReference type="NCBI Taxonomy" id="1854472"/>
    <lineage>
        <taxon>Eukaryota</taxon>
        <taxon>Fungi</taxon>
        <taxon>Dikarya</taxon>
        <taxon>Ascomycota</taxon>
        <taxon>Pezizomycotina</taxon>
        <taxon>Sordariomycetes</taxon>
        <taxon>Sordariomycetidae</taxon>
        <taxon>Sordariales</taxon>
        <taxon>Chaetomiaceae</taxon>
        <taxon>Chaetomium</taxon>
    </lineage>
</organism>
<dbReference type="Proteomes" id="UP001278766">
    <property type="component" value="Unassembled WGS sequence"/>
</dbReference>